<protein>
    <submittedName>
        <fullName evidence="2">Uncharacterized protein</fullName>
    </submittedName>
</protein>
<evidence type="ECO:0000256" key="1">
    <source>
        <dbReference type="SAM" id="Phobius"/>
    </source>
</evidence>
<dbReference type="AlphaFoldDB" id="T0PWD7"/>
<keyword evidence="1" id="KW-0812">Transmembrane</keyword>
<dbReference type="OMA" id="QCIYSAT"/>
<accession>T0PWD7</accession>
<feature type="transmembrane region" description="Helical" evidence="1">
    <location>
        <begin position="591"/>
        <end position="615"/>
    </location>
</feature>
<dbReference type="EMBL" id="JH767283">
    <property type="protein sequence ID" value="EQC25355.1"/>
    <property type="molecule type" value="Genomic_DNA"/>
</dbReference>
<keyword evidence="1" id="KW-0472">Membrane</keyword>
<gene>
    <name evidence="2" type="ORF">SDRG_16765</name>
</gene>
<sequence>MYPVLPLQPGPPSDGWRRSRRATCIAVLGLLYLWFAMAVGAYYLVPLSYTFGNDLWPGYNSSGYELFLVDAINSILEQPHVDNIINLSAVRIAKSYAPSTTSHLPEPHPTLARALLLTKLTSIEYAIANVRNMSADQTLMLPTHFCYVDFGRRWELAHSDVRQARCEARYRTNGAVDLDAILRNQNWTSLMGVDGDNLQMAVLDAITASGDAGHAWLNATTHCASSLQDEAAYWRSFELTHFTLQWQNNAFTGLQSTLTVLNPFNLASTLELHRSTYVRGPWTSSIFNVFFMNEIYFMAACGQSLVRDATNYFRNAQCIYSATPEFEGFLGLSDSNGQFVHQTGLVRDTVGPFLSVDLFVVAPPPALVTAITAFEQRLYLMLEANRSAASAYQQQLSPLSVPPVPTWWQNGSFLLYGGNPMCLYNAATSFSQPFFAFGDACNKQKRAAMVVSPAALVFAMSMSAALVQDLCAPITDAACVHRVSVARDLAMTLRWGTASTMASLASTVNASHVQLMQFASNHQGTEWTLLTAPILFDPVFGWAAVYDWATGQREVVSFEGDNGTLVLLSDAYTDAGDVDLNTAPLGQASAILIYTLLYSSLVLSATALLCSWLGLRLRLAFAGQSLFVFHRVVGSTWLGRPLMLLRGCSAAMLLSTSSVTLSHTNAPVDVVMDLQMSCFSTDYIYTLTCSHGSITIGSTRRVVLLLAIQTIGLFIALTTRLWHRQTARRSDSVLLSGAASVLLTADLDDVSSLLSGRVPLRYGRILFDVKLWVIVRVAPPHLRVLPRLALHGPSPSRYTRYVALAGFLYVAADVWSSYSCLSVVQRALVNDLVWPGFKLTHTHVFLSTYLWR</sequence>
<dbReference type="InParanoid" id="T0PWD7"/>
<name>T0PWD7_SAPDV</name>
<dbReference type="VEuPathDB" id="FungiDB:SDRG_16765"/>
<evidence type="ECO:0000313" key="3">
    <source>
        <dbReference type="Proteomes" id="UP000030762"/>
    </source>
</evidence>
<evidence type="ECO:0000313" key="2">
    <source>
        <dbReference type="EMBL" id="EQC25355.1"/>
    </source>
</evidence>
<feature type="transmembrane region" description="Helical" evidence="1">
    <location>
        <begin position="25"/>
        <end position="45"/>
    </location>
</feature>
<proteinExistence type="predicted"/>
<dbReference type="eggNOG" id="ENOG502SD6V">
    <property type="taxonomic scope" value="Eukaryota"/>
</dbReference>
<dbReference type="OrthoDB" id="10419594at2759"/>
<keyword evidence="1" id="KW-1133">Transmembrane helix</keyword>
<feature type="transmembrane region" description="Helical" evidence="1">
    <location>
        <begin position="702"/>
        <end position="722"/>
    </location>
</feature>
<keyword evidence="3" id="KW-1185">Reference proteome</keyword>
<reference evidence="2 3" key="1">
    <citation type="submission" date="2012-04" db="EMBL/GenBank/DDBJ databases">
        <title>The Genome Sequence of Saprolegnia declina VS20.</title>
        <authorList>
            <consortium name="The Broad Institute Genome Sequencing Platform"/>
            <person name="Russ C."/>
            <person name="Nusbaum C."/>
            <person name="Tyler B."/>
            <person name="van West P."/>
            <person name="Dieguez-Uribeondo J."/>
            <person name="de Bruijn I."/>
            <person name="Tripathy S."/>
            <person name="Jiang R."/>
            <person name="Young S.K."/>
            <person name="Zeng Q."/>
            <person name="Gargeya S."/>
            <person name="Fitzgerald M."/>
            <person name="Haas B."/>
            <person name="Abouelleil A."/>
            <person name="Alvarado L."/>
            <person name="Arachchi H.M."/>
            <person name="Berlin A."/>
            <person name="Chapman S.B."/>
            <person name="Goldberg J."/>
            <person name="Griggs A."/>
            <person name="Gujja S."/>
            <person name="Hansen M."/>
            <person name="Howarth C."/>
            <person name="Imamovic A."/>
            <person name="Larimer J."/>
            <person name="McCowen C."/>
            <person name="Montmayeur A."/>
            <person name="Murphy C."/>
            <person name="Neiman D."/>
            <person name="Pearson M."/>
            <person name="Priest M."/>
            <person name="Roberts A."/>
            <person name="Saif S."/>
            <person name="Shea T."/>
            <person name="Sisk P."/>
            <person name="Sykes S."/>
            <person name="Wortman J."/>
            <person name="Nusbaum C."/>
            <person name="Birren B."/>
        </authorList>
    </citation>
    <scope>NUCLEOTIDE SEQUENCE [LARGE SCALE GENOMIC DNA]</scope>
    <source>
        <strain evidence="2 3">VS20</strain>
    </source>
</reference>
<dbReference type="RefSeq" id="XP_008621205.1">
    <property type="nucleotide sequence ID" value="XM_008622983.1"/>
</dbReference>
<dbReference type="Proteomes" id="UP000030762">
    <property type="component" value="Unassembled WGS sequence"/>
</dbReference>
<organism evidence="2 3">
    <name type="scientific">Saprolegnia diclina (strain VS20)</name>
    <dbReference type="NCBI Taxonomy" id="1156394"/>
    <lineage>
        <taxon>Eukaryota</taxon>
        <taxon>Sar</taxon>
        <taxon>Stramenopiles</taxon>
        <taxon>Oomycota</taxon>
        <taxon>Saprolegniomycetes</taxon>
        <taxon>Saprolegniales</taxon>
        <taxon>Saprolegniaceae</taxon>
        <taxon>Saprolegnia</taxon>
    </lineage>
</organism>
<dbReference type="GeneID" id="19957492"/>